<feature type="transmembrane region" description="Helical" evidence="1">
    <location>
        <begin position="126"/>
        <end position="148"/>
    </location>
</feature>
<gene>
    <name evidence="2" type="ORF">WDU96_07400</name>
</gene>
<name>A0ABU8LUT9_9MICO</name>
<evidence type="ECO:0000256" key="1">
    <source>
        <dbReference type="SAM" id="Phobius"/>
    </source>
</evidence>
<keyword evidence="3" id="KW-1185">Reference proteome</keyword>
<proteinExistence type="predicted"/>
<evidence type="ECO:0000313" key="3">
    <source>
        <dbReference type="Proteomes" id="UP001368654"/>
    </source>
</evidence>
<dbReference type="RefSeq" id="WP_337337861.1">
    <property type="nucleotide sequence ID" value="NZ_JBBDGL010000002.1"/>
</dbReference>
<feature type="transmembrane region" description="Helical" evidence="1">
    <location>
        <begin position="84"/>
        <end position="114"/>
    </location>
</feature>
<protein>
    <recommendedName>
        <fullName evidence="4">DUF1700 domain-containing protein</fullName>
    </recommendedName>
</protein>
<evidence type="ECO:0000313" key="2">
    <source>
        <dbReference type="EMBL" id="MEJ1155425.1"/>
    </source>
</evidence>
<accession>A0ABU8LUT9</accession>
<dbReference type="Proteomes" id="UP001368654">
    <property type="component" value="Unassembled WGS sequence"/>
</dbReference>
<keyword evidence="1" id="KW-0472">Membrane</keyword>
<keyword evidence="1" id="KW-0812">Transmembrane</keyword>
<reference evidence="2 3" key="1">
    <citation type="submission" date="2024-02" db="EMBL/GenBank/DDBJ databases">
        <authorList>
            <person name="Saticioglu I.B."/>
        </authorList>
    </citation>
    <scope>NUCLEOTIDE SEQUENCE [LARGE SCALE GENOMIC DNA]</scope>
    <source>
        <strain evidence="2 3">Mu-86</strain>
    </source>
</reference>
<sequence>MENTDEPIEVTRYLRELDAALAEIPVQIASDIRTGVEEELATLDSSAARERIAQLGDPALIAAEARREESEAAPHRKSAMTSRLYVVLASLAVAFGNYAIPLVGALPGFVLVWVSPAWRRWEKITATAIPFATGVIAATYFVVARVTSSDVVSSNGSDFYGPSMDDFGISWFGLFFTPVVTTNAIVAGSIASTAVGVWLLVRALRRS</sequence>
<dbReference type="EMBL" id="JBBDGL010000002">
    <property type="protein sequence ID" value="MEJ1155425.1"/>
    <property type="molecule type" value="Genomic_DNA"/>
</dbReference>
<comment type="caution">
    <text evidence="2">The sequence shown here is derived from an EMBL/GenBank/DDBJ whole genome shotgun (WGS) entry which is preliminary data.</text>
</comment>
<organism evidence="2 3">
    <name type="scientific">Microbacterium marmarense</name>
    <dbReference type="NCBI Taxonomy" id="3122051"/>
    <lineage>
        <taxon>Bacteria</taxon>
        <taxon>Bacillati</taxon>
        <taxon>Actinomycetota</taxon>
        <taxon>Actinomycetes</taxon>
        <taxon>Micrococcales</taxon>
        <taxon>Microbacteriaceae</taxon>
        <taxon>Microbacterium</taxon>
    </lineage>
</organism>
<feature type="transmembrane region" description="Helical" evidence="1">
    <location>
        <begin position="168"/>
        <end position="201"/>
    </location>
</feature>
<evidence type="ECO:0008006" key="4">
    <source>
        <dbReference type="Google" id="ProtNLM"/>
    </source>
</evidence>
<keyword evidence="1" id="KW-1133">Transmembrane helix</keyword>